<feature type="compositionally biased region" description="Low complexity" evidence="1">
    <location>
        <begin position="277"/>
        <end position="288"/>
    </location>
</feature>
<organism evidence="2 3">
    <name type="scientific">Astrephomene gubernaculifera</name>
    <dbReference type="NCBI Taxonomy" id="47775"/>
    <lineage>
        <taxon>Eukaryota</taxon>
        <taxon>Viridiplantae</taxon>
        <taxon>Chlorophyta</taxon>
        <taxon>core chlorophytes</taxon>
        <taxon>Chlorophyceae</taxon>
        <taxon>CS clade</taxon>
        <taxon>Chlamydomonadales</taxon>
        <taxon>Astrephomenaceae</taxon>
        <taxon>Astrephomene</taxon>
    </lineage>
</organism>
<evidence type="ECO:0000313" key="2">
    <source>
        <dbReference type="EMBL" id="GFR43137.1"/>
    </source>
</evidence>
<gene>
    <name evidence="2" type="ORF">Agub_g4154</name>
</gene>
<dbReference type="AlphaFoldDB" id="A0AAD3DME9"/>
<sequence length="301" mass="33859">MACNLVWRDLTAQQLENIRHPHPKKGLTGRDLLARYMDLTDYQRNPKTAIHLDLYIHTIQLGQEVTSADDKLSGLFSIVKMVHQRSIQETLTMERSFLLFKELLLAHSVQRPPYSIGLFTFQEMQRIMDWMLDSYYRHYKLYQYCYTNRVTMSASYTHPSDMVEQAAPLPPLQQALTQQQHQAILTQEERRKAQGVAATAVAAAAAAEEERQARLREEYEAAVPEEVKDRVAAAVEREVARLQRAMEEQFAAQQAELLAKLAALEASGTAPPPPAPSAWAVAAVRPSSGTAKPTQPPPPPS</sequence>
<proteinExistence type="predicted"/>
<evidence type="ECO:0008006" key="4">
    <source>
        <dbReference type="Google" id="ProtNLM"/>
    </source>
</evidence>
<accession>A0AAD3DME9</accession>
<keyword evidence="3" id="KW-1185">Reference proteome</keyword>
<dbReference type="EMBL" id="BMAR01000005">
    <property type="protein sequence ID" value="GFR43137.1"/>
    <property type="molecule type" value="Genomic_DNA"/>
</dbReference>
<dbReference type="Pfam" id="PF14769">
    <property type="entry name" value="CLAMP"/>
    <property type="match status" value="1"/>
</dbReference>
<dbReference type="InterPro" id="IPR032727">
    <property type="entry name" value="CLAMP"/>
</dbReference>
<comment type="caution">
    <text evidence="2">The sequence shown here is derived from an EMBL/GenBank/DDBJ whole genome shotgun (WGS) entry which is preliminary data.</text>
</comment>
<protein>
    <recommendedName>
        <fullName evidence="4">Flagellar associated protein</fullName>
    </recommendedName>
</protein>
<dbReference type="PANTHER" id="PTHR28457">
    <property type="entry name" value="COILED-COIL DOMAIN-CONTAINING PROTEIN 189"/>
    <property type="match status" value="1"/>
</dbReference>
<name>A0AAD3DME9_9CHLO</name>
<reference evidence="2 3" key="1">
    <citation type="journal article" date="2021" name="Sci. Rep.">
        <title>Genome sequencing of the multicellular alga Astrephomene provides insights into convergent evolution of germ-soma differentiation.</title>
        <authorList>
            <person name="Yamashita S."/>
            <person name="Yamamoto K."/>
            <person name="Matsuzaki R."/>
            <person name="Suzuki S."/>
            <person name="Yamaguchi H."/>
            <person name="Hirooka S."/>
            <person name="Minakuchi Y."/>
            <person name="Miyagishima S."/>
            <person name="Kawachi M."/>
            <person name="Toyoda A."/>
            <person name="Nozaki H."/>
        </authorList>
    </citation>
    <scope>NUCLEOTIDE SEQUENCE [LARGE SCALE GENOMIC DNA]</scope>
    <source>
        <strain evidence="2 3">NIES-4017</strain>
    </source>
</reference>
<feature type="region of interest" description="Disordered" evidence="1">
    <location>
        <begin position="266"/>
        <end position="301"/>
    </location>
</feature>
<evidence type="ECO:0000313" key="3">
    <source>
        <dbReference type="Proteomes" id="UP001054857"/>
    </source>
</evidence>
<dbReference type="Proteomes" id="UP001054857">
    <property type="component" value="Unassembled WGS sequence"/>
</dbReference>
<dbReference type="PANTHER" id="PTHR28457:SF1">
    <property type="entry name" value="CILIA- AND FLAGELLA-ASSOCIATED PROTEIN 119"/>
    <property type="match status" value="1"/>
</dbReference>
<evidence type="ECO:0000256" key="1">
    <source>
        <dbReference type="SAM" id="MobiDB-lite"/>
    </source>
</evidence>